<dbReference type="Gene3D" id="1.20.272.50">
    <property type="entry name" value="Bacteriophage clamp loader A subunit, A' domain"/>
    <property type="match status" value="1"/>
</dbReference>
<dbReference type="GO" id="GO:0006260">
    <property type="term" value="P:DNA replication"/>
    <property type="evidence" value="ECO:0007669"/>
    <property type="project" value="InterPro"/>
</dbReference>
<protein>
    <submittedName>
        <fullName evidence="1">DNA polymerase clamp loader subunit A</fullName>
    </submittedName>
</protein>
<evidence type="ECO:0000313" key="1">
    <source>
        <dbReference type="EMBL" id="MCG7944974.1"/>
    </source>
</evidence>
<sequence length="144" mass="17316">MAKLDIFGNLIIEEEEVDVKPKSKSPFDYIKDIGDKNYPENLDDYNAFLTNLAFSQRKDLVHYANEMNKYHQLGDKEQFDFYYYAIPRKNLFAKWNKALKSKYTEMIMEYFNISYKVAKQYEIILEKKHLAQIEDWWNNKEGGK</sequence>
<gene>
    <name evidence="1" type="ORF">JAZ07_01355</name>
</gene>
<accession>A0A9E4KAC2</accession>
<organism evidence="1 2">
    <name type="scientific">Candidatus Thiodiazotropha taylori</name>
    <dbReference type="NCBI Taxonomy" id="2792791"/>
    <lineage>
        <taxon>Bacteria</taxon>
        <taxon>Pseudomonadati</taxon>
        <taxon>Pseudomonadota</taxon>
        <taxon>Gammaproteobacteria</taxon>
        <taxon>Chromatiales</taxon>
        <taxon>Sedimenticolaceae</taxon>
        <taxon>Candidatus Thiodiazotropha</taxon>
    </lineage>
</organism>
<name>A0A9E4KAC2_9GAMM</name>
<dbReference type="InterPro" id="IPR031868">
    <property type="entry name" value="Phage_clamp_gp62"/>
</dbReference>
<dbReference type="Proteomes" id="UP000886667">
    <property type="component" value="Unassembled WGS sequence"/>
</dbReference>
<evidence type="ECO:0000313" key="2">
    <source>
        <dbReference type="Proteomes" id="UP000886667"/>
    </source>
</evidence>
<comment type="caution">
    <text evidence="1">The sequence shown here is derived from an EMBL/GenBank/DDBJ whole genome shotgun (WGS) entry which is preliminary data.</text>
</comment>
<dbReference type="GO" id="GO:0003677">
    <property type="term" value="F:DNA binding"/>
    <property type="evidence" value="ECO:0007669"/>
    <property type="project" value="InterPro"/>
</dbReference>
<dbReference type="Pfam" id="PF16790">
    <property type="entry name" value="Phage_clamp_A"/>
    <property type="match status" value="1"/>
</dbReference>
<proteinExistence type="predicted"/>
<dbReference type="AlphaFoldDB" id="A0A9E4KAC2"/>
<reference evidence="1" key="1">
    <citation type="journal article" date="2021" name="Proc. Natl. Acad. Sci. U.S.A.">
        <title>Global biogeography of chemosynthetic symbionts reveals both localized and globally distributed symbiont groups. .</title>
        <authorList>
            <person name="Osvatic J.T."/>
            <person name="Wilkins L.G.E."/>
            <person name="Leibrecht L."/>
            <person name="Leray M."/>
            <person name="Zauner S."/>
            <person name="Polzin J."/>
            <person name="Camacho Y."/>
            <person name="Gros O."/>
            <person name="van Gils J.A."/>
            <person name="Eisen J.A."/>
            <person name="Petersen J.M."/>
            <person name="Yuen B."/>
        </authorList>
    </citation>
    <scope>NUCLEOTIDE SEQUENCE</scope>
    <source>
        <strain evidence="1">MAGclacostrist064TRANS</strain>
    </source>
</reference>
<dbReference type="EMBL" id="JAEPCM010000016">
    <property type="protein sequence ID" value="MCG7944974.1"/>
    <property type="molecule type" value="Genomic_DNA"/>
</dbReference>